<dbReference type="InterPro" id="IPR035914">
    <property type="entry name" value="Sperma_CUB_dom_sf"/>
</dbReference>
<dbReference type="Proteomes" id="UP000198287">
    <property type="component" value="Unassembled WGS sequence"/>
</dbReference>
<accession>A0A226E4P2</accession>
<dbReference type="InterPro" id="IPR001254">
    <property type="entry name" value="Trypsin_dom"/>
</dbReference>
<dbReference type="InterPro" id="IPR033116">
    <property type="entry name" value="TRYPSIN_SER"/>
</dbReference>
<reference evidence="4 5" key="1">
    <citation type="submission" date="2015-12" db="EMBL/GenBank/DDBJ databases">
        <title>The genome of Folsomia candida.</title>
        <authorList>
            <person name="Faddeeva A."/>
            <person name="Derks M.F."/>
            <person name="Anvar Y."/>
            <person name="Smit S."/>
            <person name="Van Straalen N."/>
            <person name="Roelofs D."/>
        </authorList>
    </citation>
    <scope>NUCLEOTIDE SEQUENCE [LARGE SCALE GENOMIC DNA]</scope>
    <source>
        <strain evidence="4 5">VU population</strain>
        <tissue evidence="4">Whole body</tissue>
    </source>
</reference>
<dbReference type="EMBL" id="LNIX01000007">
    <property type="protein sequence ID" value="OXA51947.1"/>
    <property type="molecule type" value="Genomic_DNA"/>
</dbReference>
<protein>
    <submittedName>
        <fullName evidence="4">Plasma kallikrein</fullName>
    </submittedName>
</protein>
<dbReference type="PROSITE" id="PS50240">
    <property type="entry name" value="TRYPSIN_DOM"/>
    <property type="match status" value="1"/>
</dbReference>
<evidence type="ECO:0000256" key="2">
    <source>
        <dbReference type="ARBA" id="ARBA00024195"/>
    </source>
</evidence>
<dbReference type="CDD" id="cd00190">
    <property type="entry name" value="Tryp_SPc"/>
    <property type="match status" value="1"/>
</dbReference>
<dbReference type="SUPFAM" id="SSF50494">
    <property type="entry name" value="Trypsin-like serine proteases"/>
    <property type="match status" value="1"/>
</dbReference>
<feature type="non-terminal residue" evidence="4">
    <location>
        <position position="1"/>
    </location>
</feature>
<comment type="caution">
    <text evidence="4">The sequence shown here is derived from an EMBL/GenBank/DDBJ whole genome shotgun (WGS) entry which is preliminary data.</text>
</comment>
<name>A0A226E4P2_FOLCA</name>
<evidence type="ECO:0000256" key="1">
    <source>
        <dbReference type="ARBA" id="ARBA00023157"/>
    </source>
</evidence>
<proteinExistence type="inferred from homology"/>
<evidence type="ECO:0000259" key="3">
    <source>
        <dbReference type="PROSITE" id="PS50240"/>
    </source>
</evidence>
<dbReference type="FunFam" id="2.40.10.10:FF:000002">
    <property type="entry name" value="Transmembrane protease serine"/>
    <property type="match status" value="1"/>
</dbReference>
<dbReference type="AlphaFoldDB" id="A0A226E4P2"/>
<dbReference type="PANTHER" id="PTHR24253">
    <property type="entry name" value="TRANSMEMBRANE PROTEASE SERINE"/>
    <property type="match status" value="1"/>
</dbReference>
<comment type="similarity">
    <text evidence="2">Belongs to the peptidase S1 family. CLIP subfamily.</text>
</comment>
<keyword evidence="5" id="KW-1185">Reference proteome</keyword>
<evidence type="ECO:0000313" key="5">
    <source>
        <dbReference type="Proteomes" id="UP000198287"/>
    </source>
</evidence>
<dbReference type="InterPro" id="IPR043504">
    <property type="entry name" value="Peptidase_S1_PA_chymotrypsin"/>
</dbReference>
<dbReference type="InterPro" id="IPR001314">
    <property type="entry name" value="Peptidase_S1A"/>
</dbReference>
<dbReference type="PROSITE" id="PS00135">
    <property type="entry name" value="TRYPSIN_SER"/>
    <property type="match status" value="1"/>
</dbReference>
<feature type="domain" description="Peptidase S1" evidence="3">
    <location>
        <begin position="151"/>
        <end position="386"/>
    </location>
</feature>
<dbReference type="PRINTS" id="PR00722">
    <property type="entry name" value="CHYMOTRYPSIN"/>
</dbReference>
<organism evidence="4 5">
    <name type="scientific">Folsomia candida</name>
    <name type="common">Springtail</name>
    <dbReference type="NCBI Taxonomy" id="158441"/>
    <lineage>
        <taxon>Eukaryota</taxon>
        <taxon>Metazoa</taxon>
        <taxon>Ecdysozoa</taxon>
        <taxon>Arthropoda</taxon>
        <taxon>Hexapoda</taxon>
        <taxon>Collembola</taxon>
        <taxon>Entomobryomorpha</taxon>
        <taxon>Isotomoidea</taxon>
        <taxon>Isotomidae</taxon>
        <taxon>Proisotominae</taxon>
        <taxon>Folsomia</taxon>
    </lineage>
</organism>
<dbReference type="PANTHER" id="PTHR24253:SF153">
    <property type="entry name" value="SERINE PROTEASE HEPSIN"/>
    <property type="match status" value="1"/>
</dbReference>
<sequence>ADFLASEDPYADAARQKLYTNDALVKNTQALFGDSCNLAWNLELTGEVNFTSPNYGKGKYPENFTCHLSFTGCANEYLLITDGLGGEQKWCGGMNFLYPVKATGAGRDIYVVIKTSPKNLTQTKTGFRCRFVAIRIRRTELWVEWMPVKMNFPGLLPLYRKGRGLRFVGGRSLTTDLLDLLYLDNADADAILGKKGSIQGPGWDKKEKSDKDEHAQRYEIERVILHPLYTKKYDYDIALVQIKPKIDLSSMNAPTPICLPRVGNYKKIFTGLNVTVAGWGKAHEKAGASTRKLQKLEGMPILDFEKCVEMTPKFKLTDRMLCAGFVEGGRDACTGDSGGPLVYQEAPNRYRQIGVVSFGAGCARRKSPGIYSKLTDLSQWVIYHTSQVNPYWCRDTYSSGDS</sequence>
<gene>
    <name evidence="4" type="ORF">Fcan01_13657</name>
</gene>
<dbReference type="GO" id="GO:0004252">
    <property type="term" value="F:serine-type endopeptidase activity"/>
    <property type="evidence" value="ECO:0007669"/>
    <property type="project" value="InterPro"/>
</dbReference>
<keyword evidence="1" id="KW-1015">Disulfide bond</keyword>
<dbReference type="SMART" id="SM00020">
    <property type="entry name" value="Tryp_SPc"/>
    <property type="match status" value="1"/>
</dbReference>
<dbReference type="SUPFAM" id="SSF49854">
    <property type="entry name" value="Spermadhesin, CUB domain"/>
    <property type="match status" value="1"/>
</dbReference>
<evidence type="ECO:0000313" key="4">
    <source>
        <dbReference type="EMBL" id="OXA51947.1"/>
    </source>
</evidence>
<dbReference type="OrthoDB" id="10002959at2759"/>
<dbReference type="GO" id="GO:0006508">
    <property type="term" value="P:proteolysis"/>
    <property type="evidence" value="ECO:0007669"/>
    <property type="project" value="InterPro"/>
</dbReference>
<dbReference type="Pfam" id="PF00089">
    <property type="entry name" value="Trypsin"/>
    <property type="match status" value="1"/>
</dbReference>
<dbReference type="STRING" id="158441.A0A226E4P2"/>
<dbReference type="Gene3D" id="2.40.10.10">
    <property type="entry name" value="Trypsin-like serine proteases"/>
    <property type="match status" value="1"/>
</dbReference>
<dbReference type="InterPro" id="IPR009003">
    <property type="entry name" value="Peptidase_S1_PA"/>
</dbReference>